<protein>
    <submittedName>
        <fullName evidence="2">Uncharacterized protein</fullName>
    </submittedName>
</protein>
<proteinExistence type="predicted"/>
<reference evidence="2 3" key="1">
    <citation type="submission" date="2024-04" db="EMBL/GenBank/DDBJ databases">
        <authorList>
            <person name="Waldvogel A.-M."/>
            <person name="Schoenle A."/>
        </authorList>
    </citation>
    <scope>NUCLEOTIDE SEQUENCE [LARGE SCALE GENOMIC DNA]</scope>
</reference>
<dbReference type="AlphaFoldDB" id="A0AAV2K639"/>
<dbReference type="EMBL" id="OZ035838">
    <property type="protein sequence ID" value="CAL1584511.1"/>
    <property type="molecule type" value="Genomic_DNA"/>
</dbReference>
<accession>A0AAV2K639</accession>
<evidence type="ECO:0000256" key="1">
    <source>
        <dbReference type="SAM" id="MobiDB-lite"/>
    </source>
</evidence>
<evidence type="ECO:0000313" key="3">
    <source>
        <dbReference type="Proteomes" id="UP001497482"/>
    </source>
</evidence>
<dbReference type="Proteomes" id="UP001497482">
    <property type="component" value="Chromosome 16"/>
</dbReference>
<organism evidence="2 3">
    <name type="scientific">Knipowitschia caucasica</name>
    <name type="common">Caucasian dwarf goby</name>
    <name type="synonym">Pomatoschistus caucasicus</name>
    <dbReference type="NCBI Taxonomy" id="637954"/>
    <lineage>
        <taxon>Eukaryota</taxon>
        <taxon>Metazoa</taxon>
        <taxon>Chordata</taxon>
        <taxon>Craniata</taxon>
        <taxon>Vertebrata</taxon>
        <taxon>Euteleostomi</taxon>
        <taxon>Actinopterygii</taxon>
        <taxon>Neopterygii</taxon>
        <taxon>Teleostei</taxon>
        <taxon>Neoteleostei</taxon>
        <taxon>Acanthomorphata</taxon>
        <taxon>Gobiaria</taxon>
        <taxon>Gobiiformes</taxon>
        <taxon>Gobioidei</taxon>
        <taxon>Gobiidae</taxon>
        <taxon>Gobiinae</taxon>
        <taxon>Knipowitschia</taxon>
    </lineage>
</organism>
<keyword evidence="3" id="KW-1185">Reference proteome</keyword>
<feature type="compositionally biased region" description="Basic and acidic residues" evidence="1">
    <location>
        <begin position="21"/>
        <end position="33"/>
    </location>
</feature>
<name>A0AAV2K639_KNICA</name>
<evidence type="ECO:0000313" key="2">
    <source>
        <dbReference type="EMBL" id="CAL1584511.1"/>
    </source>
</evidence>
<gene>
    <name evidence="2" type="ORF">KC01_LOCUS14841</name>
</gene>
<feature type="region of interest" description="Disordered" evidence="1">
    <location>
        <begin position="1"/>
        <end position="103"/>
    </location>
</feature>
<sequence>MPGDLGKATGQRGTARPLRAAADHKERAAHKPAEGPAEQPAERARRGGKQWGYANHSSAGTWKRSRPVQGRGGGADQCRDAEEEQTTSSQTEDARDAPSSVSRRKRFLQTILCKASGACEASRRQRVGVAPLLSGCLSGTDDWKGAFAER</sequence>